<evidence type="ECO:0000313" key="4">
    <source>
        <dbReference type="Proteomes" id="UP001141806"/>
    </source>
</evidence>
<dbReference type="InterPro" id="IPR029063">
    <property type="entry name" value="SAM-dependent_MTases_sf"/>
</dbReference>
<feature type="domain" description="Methyltransferase type 11" evidence="2">
    <location>
        <begin position="125"/>
        <end position="161"/>
    </location>
</feature>
<dbReference type="GO" id="GO:0008757">
    <property type="term" value="F:S-adenosylmethionine-dependent methyltransferase activity"/>
    <property type="evidence" value="ECO:0007669"/>
    <property type="project" value="InterPro"/>
</dbReference>
<accession>A0A9Q0QXY3</accession>
<comment type="caution">
    <text evidence="3">The sequence shown here is derived from an EMBL/GenBank/DDBJ whole genome shotgun (WGS) entry which is preliminary data.</text>
</comment>
<dbReference type="OrthoDB" id="1076011at2759"/>
<keyword evidence="1" id="KW-1133">Transmembrane helix</keyword>
<organism evidence="3 4">
    <name type="scientific">Protea cynaroides</name>
    <dbReference type="NCBI Taxonomy" id="273540"/>
    <lineage>
        <taxon>Eukaryota</taxon>
        <taxon>Viridiplantae</taxon>
        <taxon>Streptophyta</taxon>
        <taxon>Embryophyta</taxon>
        <taxon>Tracheophyta</taxon>
        <taxon>Spermatophyta</taxon>
        <taxon>Magnoliopsida</taxon>
        <taxon>Proteales</taxon>
        <taxon>Proteaceae</taxon>
        <taxon>Protea</taxon>
    </lineage>
</organism>
<evidence type="ECO:0000256" key="1">
    <source>
        <dbReference type="SAM" id="Phobius"/>
    </source>
</evidence>
<proteinExistence type="predicted"/>
<keyword evidence="4" id="KW-1185">Reference proteome</keyword>
<dbReference type="PANTHER" id="PTHR47291:SF1">
    <property type="entry name" value="PEPTIDE UPSTREAM PROTEIN"/>
    <property type="match status" value="1"/>
</dbReference>
<dbReference type="Pfam" id="PF08241">
    <property type="entry name" value="Methyltransf_11"/>
    <property type="match status" value="1"/>
</dbReference>
<gene>
    <name evidence="3" type="ORF">NE237_001301</name>
</gene>
<reference evidence="3" key="1">
    <citation type="journal article" date="2023" name="Plant J.">
        <title>The genome of the king protea, Protea cynaroides.</title>
        <authorList>
            <person name="Chang J."/>
            <person name="Duong T.A."/>
            <person name="Schoeman C."/>
            <person name="Ma X."/>
            <person name="Roodt D."/>
            <person name="Barker N."/>
            <person name="Li Z."/>
            <person name="Van de Peer Y."/>
            <person name="Mizrachi E."/>
        </authorList>
    </citation>
    <scope>NUCLEOTIDE SEQUENCE</scope>
    <source>
        <tissue evidence="3">Young leaves</tissue>
    </source>
</reference>
<feature type="transmembrane region" description="Helical" evidence="1">
    <location>
        <begin position="21"/>
        <end position="42"/>
    </location>
</feature>
<protein>
    <recommendedName>
        <fullName evidence="2">Methyltransferase type 11 domain-containing protein</fullName>
    </recommendedName>
</protein>
<evidence type="ECO:0000259" key="2">
    <source>
        <dbReference type="Pfam" id="PF08241"/>
    </source>
</evidence>
<dbReference type="SUPFAM" id="SSF53335">
    <property type="entry name" value="S-adenosyl-L-methionine-dependent methyltransferases"/>
    <property type="match status" value="1"/>
</dbReference>
<keyword evidence="1" id="KW-0812">Transmembrane</keyword>
<name>A0A9Q0QXY3_9MAGN</name>
<sequence length="366" mass="40253">MAVELFKLQLIYHNLAFKKSSLVKLFLLAIAMASIPCFNLLIPLDGCDPSWAIETAKVRLNASDLDAAFKELMTANWLINGYETLSIGRDAARAVMVLNKLGFPDAMGLYKSCSSLFEHRHRRRALPFNEGSFDFVVSTEMIDGVRVPARLVLEMERVLRPSRVGVVMRRVNGNFPVTAVMKAAAPVAAFLRFSEVVAVRTVNCTVVVVFKKRTMVRQEKPKAMIPSDVITKKPRDSAKYYVGIHAPLKKKTETDLSVSVTVKSTSHPITKMPRDSATNNVGALGTEKKKVNSTGPTGVLITEKPRKSAVNYGTAYATLKKRVLALSVGDTSLITQMPRGSVGSLKNRYPLKMPSFGTKKRYGNGG</sequence>
<dbReference type="Gene3D" id="3.40.50.150">
    <property type="entry name" value="Vaccinia Virus protein VP39"/>
    <property type="match status" value="1"/>
</dbReference>
<dbReference type="EMBL" id="JAMYWD010000003">
    <property type="protein sequence ID" value="KAJ4976195.1"/>
    <property type="molecule type" value="Genomic_DNA"/>
</dbReference>
<evidence type="ECO:0000313" key="3">
    <source>
        <dbReference type="EMBL" id="KAJ4976195.1"/>
    </source>
</evidence>
<dbReference type="InterPro" id="IPR013216">
    <property type="entry name" value="Methyltransf_11"/>
</dbReference>
<dbReference type="PANTHER" id="PTHR47291">
    <property type="entry name" value="PEPTIDE UPSTREAM PROTEIN"/>
    <property type="match status" value="1"/>
</dbReference>
<dbReference type="Proteomes" id="UP001141806">
    <property type="component" value="Unassembled WGS sequence"/>
</dbReference>
<keyword evidence="1" id="KW-0472">Membrane</keyword>
<dbReference type="AlphaFoldDB" id="A0A9Q0QXY3"/>